<evidence type="ECO:0000313" key="4">
    <source>
        <dbReference type="EMBL" id="TWT68564.1"/>
    </source>
</evidence>
<keyword evidence="5" id="KW-1185">Reference proteome</keyword>
<dbReference type="EC" id="3.1.1.17" evidence="4"/>
<dbReference type="PANTHER" id="PTHR47572">
    <property type="entry name" value="LIPOPROTEIN-RELATED"/>
    <property type="match status" value="1"/>
</dbReference>
<dbReference type="InterPro" id="IPR013658">
    <property type="entry name" value="SGL"/>
</dbReference>
<keyword evidence="2" id="KW-0732">Signal</keyword>
<evidence type="ECO:0000256" key="2">
    <source>
        <dbReference type="SAM" id="SignalP"/>
    </source>
</evidence>
<keyword evidence="1 4" id="KW-0378">Hydrolase</keyword>
<dbReference type="OrthoDB" id="272794at2"/>
<gene>
    <name evidence="4" type="primary">gnl_2</name>
    <name evidence="4" type="ORF">Pan14r_08100</name>
</gene>
<evidence type="ECO:0000256" key="1">
    <source>
        <dbReference type="ARBA" id="ARBA00022801"/>
    </source>
</evidence>
<reference evidence="4 5" key="1">
    <citation type="submission" date="2019-02" db="EMBL/GenBank/DDBJ databases">
        <title>Deep-cultivation of Planctomycetes and their phenomic and genomic characterization uncovers novel biology.</title>
        <authorList>
            <person name="Wiegand S."/>
            <person name="Jogler M."/>
            <person name="Boedeker C."/>
            <person name="Pinto D."/>
            <person name="Vollmers J."/>
            <person name="Rivas-Marin E."/>
            <person name="Kohn T."/>
            <person name="Peeters S.H."/>
            <person name="Heuer A."/>
            <person name="Rast P."/>
            <person name="Oberbeckmann S."/>
            <person name="Bunk B."/>
            <person name="Jeske O."/>
            <person name="Meyerdierks A."/>
            <person name="Storesund J.E."/>
            <person name="Kallscheuer N."/>
            <person name="Luecker S."/>
            <person name="Lage O.M."/>
            <person name="Pohl T."/>
            <person name="Merkel B.J."/>
            <person name="Hornburger P."/>
            <person name="Mueller R.-W."/>
            <person name="Bruemmer F."/>
            <person name="Labrenz M."/>
            <person name="Spormann A.M."/>
            <person name="Op Den Camp H."/>
            <person name="Overmann J."/>
            <person name="Amann R."/>
            <person name="Jetten M.S.M."/>
            <person name="Mascher T."/>
            <person name="Medema M.H."/>
            <person name="Devos D.P."/>
            <person name="Kaster A.-K."/>
            <person name="Ovreas L."/>
            <person name="Rohde M."/>
            <person name="Galperin M.Y."/>
            <person name="Jogler C."/>
        </authorList>
    </citation>
    <scope>NUCLEOTIDE SEQUENCE [LARGE SCALE GENOMIC DNA]</scope>
    <source>
        <strain evidence="4 5">Pan14r</strain>
    </source>
</reference>
<comment type="caution">
    <text evidence="4">The sequence shown here is derived from an EMBL/GenBank/DDBJ whole genome shotgun (WGS) entry which is preliminary data.</text>
</comment>
<feature type="chain" id="PRO_5022946699" evidence="2">
    <location>
        <begin position="27"/>
        <end position="346"/>
    </location>
</feature>
<sequence precursor="true">MHQRLFSPAAATLAALLALTAVTSNAQSNQADGSDRYRSIGRIERLTDAADNVLADDAKIEVVADGLTWCEGPVWVPDDAGGHLLFSDIPRNTIFRWSARGGMETFMQPSGYTGVTYYGLEPGTNGLTLDPHGRLTMCEHGDRRVSVLTRRGGKMTLVDRYEGKRLNSPNDAVFDKAGNLFFTDPPYGLPQRADDPRRELDFCGVYRLSADGDLSLLTKELDRPNGIGLSPDQKTLYVAQSDPGRPIWTAYPLGDDGTLGDGKVLMNATQFMKEFPGLPDGLAVHPSGLIFGSGPGGIYVMKPSGDLIARIITGGRTSNCTFDETHATLYITADDKLCRVKMKAEG</sequence>
<dbReference type="GO" id="GO:0004341">
    <property type="term" value="F:gluconolactonase activity"/>
    <property type="evidence" value="ECO:0007669"/>
    <property type="project" value="UniProtKB-EC"/>
</dbReference>
<organism evidence="4 5">
    <name type="scientific">Crateriforma conspicua</name>
    <dbReference type="NCBI Taxonomy" id="2527996"/>
    <lineage>
        <taxon>Bacteria</taxon>
        <taxon>Pseudomonadati</taxon>
        <taxon>Planctomycetota</taxon>
        <taxon>Planctomycetia</taxon>
        <taxon>Planctomycetales</taxon>
        <taxon>Planctomycetaceae</taxon>
        <taxon>Crateriforma</taxon>
    </lineage>
</organism>
<feature type="signal peptide" evidence="2">
    <location>
        <begin position="1"/>
        <end position="26"/>
    </location>
</feature>
<evidence type="ECO:0000313" key="5">
    <source>
        <dbReference type="Proteomes" id="UP000317238"/>
    </source>
</evidence>
<dbReference type="EMBL" id="SJPL01000001">
    <property type="protein sequence ID" value="TWT68564.1"/>
    <property type="molecule type" value="Genomic_DNA"/>
</dbReference>
<evidence type="ECO:0000259" key="3">
    <source>
        <dbReference type="Pfam" id="PF08450"/>
    </source>
</evidence>
<dbReference type="Pfam" id="PF08450">
    <property type="entry name" value="SGL"/>
    <property type="match status" value="1"/>
</dbReference>
<proteinExistence type="predicted"/>
<dbReference type="InterPro" id="IPR011042">
    <property type="entry name" value="6-blade_b-propeller_TolB-like"/>
</dbReference>
<accession>A0A5C5Y072</accession>
<protein>
    <submittedName>
        <fullName evidence="4">Gluconolactonase</fullName>
        <ecNumber evidence="4">3.1.1.17</ecNumber>
    </submittedName>
</protein>
<dbReference type="AlphaFoldDB" id="A0A5C5Y072"/>
<dbReference type="SUPFAM" id="SSF63829">
    <property type="entry name" value="Calcium-dependent phosphotriesterase"/>
    <property type="match status" value="1"/>
</dbReference>
<dbReference type="Gene3D" id="2.120.10.30">
    <property type="entry name" value="TolB, C-terminal domain"/>
    <property type="match status" value="1"/>
</dbReference>
<dbReference type="RefSeq" id="WP_146438381.1">
    <property type="nucleotide sequence ID" value="NZ_SJPL01000001.1"/>
</dbReference>
<dbReference type="Proteomes" id="UP000317238">
    <property type="component" value="Unassembled WGS sequence"/>
</dbReference>
<dbReference type="PANTHER" id="PTHR47572:SF4">
    <property type="entry name" value="LACTONASE DRP35"/>
    <property type="match status" value="1"/>
</dbReference>
<name>A0A5C5Y072_9PLAN</name>
<dbReference type="InterPro" id="IPR051262">
    <property type="entry name" value="SMP-30/CGR1_Lactonase"/>
</dbReference>
<feature type="domain" description="SMP-30/Gluconolactonase/LRE-like region" evidence="3">
    <location>
        <begin position="69"/>
        <end position="333"/>
    </location>
</feature>